<proteinExistence type="predicted"/>
<name>A0A022VVW2_TRIRU</name>
<keyword evidence="1" id="KW-1133">Transmembrane helix</keyword>
<gene>
    <name evidence="2" type="ORF">H103_06325</name>
</gene>
<feature type="transmembrane region" description="Helical" evidence="1">
    <location>
        <begin position="111"/>
        <end position="132"/>
    </location>
</feature>
<feature type="transmembrane region" description="Helical" evidence="1">
    <location>
        <begin position="79"/>
        <end position="99"/>
    </location>
</feature>
<sequence>MSIRSISESEHRSITCKSTVPRLYFSLSFPLYPHPLSLFFIFISISLSSSLYLCAFVVVKNCADHMTFSRSGKSKHQLLDLNFNFDFSLLLVFVFVFVSSSSLSSSSLRQILFAAAPFFLSSVSAGFTLAGYPSGLLRRWVGRT</sequence>
<dbReference type="Proteomes" id="UP000023758">
    <property type="component" value="Unassembled WGS sequence"/>
</dbReference>
<evidence type="ECO:0008006" key="3">
    <source>
        <dbReference type="Google" id="ProtNLM"/>
    </source>
</evidence>
<dbReference type="HOGENOM" id="CLU_1797850_0_0_1"/>
<reference evidence="2" key="1">
    <citation type="submission" date="2014-02" db="EMBL/GenBank/DDBJ databases">
        <title>The Genome Sequence of Trichophyton rubrum (morphotype fischeri) CBS 288.86.</title>
        <authorList>
            <consortium name="The Broad Institute Genomics Platform"/>
            <person name="Cuomo C.A."/>
            <person name="White T.C."/>
            <person name="Graser Y."/>
            <person name="Martinez-Rossi N."/>
            <person name="Heitman J."/>
            <person name="Young S.K."/>
            <person name="Zeng Q."/>
            <person name="Gargeya S."/>
            <person name="Abouelleil A."/>
            <person name="Alvarado L."/>
            <person name="Chapman S.B."/>
            <person name="Gainer-Dewar J."/>
            <person name="Goldberg J."/>
            <person name="Griggs A."/>
            <person name="Gujja S."/>
            <person name="Hansen M."/>
            <person name="Howarth C."/>
            <person name="Imamovic A."/>
            <person name="Larimer J."/>
            <person name="Martinez D."/>
            <person name="Murphy C."/>
            <person name="Pearson M.D."/>
            <person name="Persinoti G."/>
            <person name="Poon T."/>
            <person name="Priest M."/>
            <person name="Roberts A.D."/>
            <person name="Saif S."/>
            <person name="Shea T.D."/>
            <person name="Sykes S.N."/>
            <person name="Wortman J."/>
            <person name="Nusbaum C."/>
            <person name="Birren B."/>
        </authorList>
    </citation>
    <scope>NUCLEOTIDE SEQUENCE [LARGE SCALE GENOMIC DNA]</scope>
    <source>
        <strain evidence="2">CBS 288.86</strain>
    </source>
</reference>
<protein>
    <recommendedName>
        <fullName evidence="3">Transmembrane protein</fullName>
    </recommendedName>
</protein>
<evidence type="ECO:0000313" key="2">
    <source>
        <dbReference type="EMBL" id="EZF50225.1"/>
    </source>
</evidence>
<evidence type="ECO:0000256" key="1">
    <source>
        <dbReference type="SAM" id="Phobius"/>
    </source>
</evidence>
<dbReference type="EMBL" id="KK207889">
    <property type="protein sequence ID" value="EZF50225.1"/>
    <property type="molecule type" value="Genomic_DNA"/>
</dbReference>
<dbReference type="AlphaFoldDB" id="A0A022VVW2"/>
<keyword evidence="1" id="KW-0812">Transmembrane</keyword>
<keyword evidence="1" id="KW-0472">Membrane</keyword>
<feature type="transmembrane region" description="Helical" evidence="1">
    <location>
        <begin position="36"/>
        <end position="59"/>
    </location>
</feature>
<accession>A0A022VVW2</accession>
<organism evidence="2">
    <name type="scientific">Trichophyton rubrum CBS 288.86</name>
    <dbReference type="NCBI Taxonomy" id="1215330"/>
    <lineage>
        <taxon>Eukaryota</taxon>
        <taxon>Fungi</taxon>
        <taxon>Dikarya</taxon>
        <taxon>Ascomycota</taxon>
        <taxon>Pezizomycotina</taxon>
        <taxon>Eurotiomycetes</taxon>
        <taxon>Eurotiomycetidae</taxon>
        <taxon>Onygenales</taxon>
        <taxon>Arthrodermataceae</taxon>
        <taxon>Trichophyton</taxon>
    </lineage>
</organism>